<evidence type="ECO:0000259" key="3">
    <source>
        <dbReference type="Pfam" id="PF12971"/>
    </source>
</evidence>
<dbReference type="Proteomes" id="UP000265926">
    <property type="component" value="Unassembled WGS sequence"/>
</dbReference>
<evidence type="ECO:0000259" key="2">
    <source>
        <dbReference type="Pfam" id="PF05089"/>
    </source>
</evidence>
<dbReference type="InterPro" id="IPR024733">
    <property type="entry name" value="NAGLU_tim-barrel"/>
</dbReference>
<dbReference type="Pfam" id="PF05089">
    <property type="entry name" value="NAGLU"/>
    <property type="match status" value="1"/>
</dbReference>
<evidence type="ECO:0000313" key="5">
    <source>
        <dbReference type="EMBL" id="RIJ50844.1"/>
    </source>
</evidence>
<proteinExistence type="predicted"/>
<sequence length="836" mass="94709">MRGFIFVMFAIVTFGCNQSKTDQNLPDEVRAAKEVLQRTLNSDIEHIYLEFMPKEEGNDQYTYLASKGKLTVCGSSVNSLTRGVYDYLKDNGLGMLDWSGPHFRIPKEWPDAELKKVVTPFKIRHAYNAVTSGYTTPYWDWKRWEQELDWQSMHGFNMLMVSVGTEAIATRVWERLGLTDEEIEDFYGGPAHMPWHRMGCVQDLGGYLPPEWHEDQIALQHKILARMRELGMTPVVQSFGGFVPNAVARLYPEAELHSTLWNAGFPPEKRPVLLGPDQALFATITQMFMEEWQKEFGKEDYYLVDSFNELQLPESDKPVTELLAEYGEKTYKAVKSGNPDAVWVIQGWMFAYQRYIWNPETVEALFSRVPDDEVIILDYANDYNNNWEPMNSFNGKQWVYGFVPNMGGKTAYTGDLHLYASGAARALHSPNKKNLVGFTISGEGLENNTVVYELLADVAWSNDSIDLDGWLDKYSLNRYGGCPPNMNASWKLLRESCYSNLVPHPQFGWQLGRCRIGSVNNDPKFQESTLKFLSCSEELGSSANYQADAIERAALSLGLKADEWFVVASDAYQQGDIETGDRAGARGLELLTELDRLMESHPVNRLERWLEFTTKHGGGEALKRFYEVNARWIITVWGPPVNDYACRVWSGLVRDFYRERMRKVLESLKNGEKFASVPWEEQWAEGSGISKIEPYVDPVAAAVKLLKEALSEPLPEVKKATGESIGEWSPANVGDEWQVVEWPITVAQLKAMNGVTFVYTRGNHRLDIREVSVIADGKVVATDLHEGFAGKPNHKNHYRFNISSEVSGNNGCSIRAVVKCEGGTESYGRVELMIGK</sequence>
<dbReference type="InterPro" id="IPR007781">
    <property type="entry name" value="NAGLU"/>
</dbReference>
<protein>
    <submittedName>
        <fullName evidence="5">Alpha-N-acetylglucosaminidase</fullName>
    </submittedName>
</protein>
<dbReference type="GO" id="GO:0005975">
    <property type="term" value="P:carbohydrate metabolic process"/>
    <property type="evidence" value="ECO:0007669"/>
    <property type="project" value="UniProtKB-ARBA"/>
</dbReference>
<dbReference type="GO" id="GO:0016787">
    <property type="term" value="F:hydrolase activity"/>
    <property type="evidence" value="ECO:0007669"/>
    <property type="project" value="UniProtKB-KW"/>
</dbReference>
<feature type="domain" description="Alpha-N-acetylglucosaminidase N-terminal" evidence="3">
    <location>
        <begin position="31"/>
        <end position="110"/>
    </location>
</feature>
<gene>
    <name evidence="5" type="ORF">D1614_02680</name>
</gene>
<dbReference type="Gene3D" id="3.20.20.80">
    <property type="entry name" value="Glycosidases"/>
    <property type="match status" value="1"/>
</dbReference>
<feature type="domain" description="Alpha-N-acetylglucosaminidase tim-barrel" evidence="2">
    <location>
        <begin position="124"/>
        <end position="461"/>
    </location>
</feature>
<reference evidence="5 6" key="1">
    <citation type="submission" date="2018-08" db="EMBL/GenBank/DDBJ databases">
        <title>Pallidiluteibacterium maritimus gen. nov., sp. nov., isolated from coastal sediment.</title>
        <authorList>
            <person name="Zhou L.Y."/>
        </authorList>
    </citation>
    <scope>NUCLEOTIDE SEQUENCE [LARGE SCALE GENOMIC DNA]</scope>
    <source>
        <strain evidence="5 6">XSD2</strain>
    </source>
</reference>
<evidence type="ECO:0000313" key="6">
    <source>
        <dbReference type="Proteomes" id="UP000265926"/>
    </source>
</evidence>
<feature type="domain" description="Alpha-N-acetylglucosaminidase C-terminal" evidence="4">
    <location>
        <begin position="470"/>
        <end position="706"/>
    </location>
</feature>
<dbReference type="InterPro" id="IPR024240">
    <property type="entry name" value="NAGLU_N"/>
</dbReference>
<dbReference type="PANTHER" id="PTHR12872">
    <property type="entry name" value="ALPHA-N-ACETYLGLUCOSAMINIDASE"/>
    <property type="match status" value="1"/>
</dbReference>
<dbReference type="Pfam" id="PF12972">
    <property type="entry name" value="NAGLU_C"/>
    <property type="match status" value="1"/>
</dbReference>
<dbReference type="InterPro" id="IPR024732">
    <property type="entry name" value="NAGLU_C"/>
</dbReference>
<evidence type="ECO:0000256" key="1">
    <source>
        <dbReference type="ARBA" id="ARBA00022801"/>
    </source>
</evidence>
<dbReference type="PROSITE" id="PS51257">
    <property type="entry name" value="PROKAR_LIPOPROTEIN"/>
    <property type="match status" value="1"/>
</dbReference>
<organism evidence="5 6">
    <name type="scientific">Maribellus luteus</name>
    <dbReference type="NCBI Taxonomy" id="2305463"/>
    <lineage>
        <taxon>Bacteria</taxon>
        <taxon>Pseudomonadati</taxon>
        <taxon>Bacteroidota</taxon>
        <taxon>Bacteroidia</taxon>
        <taxon>Marinilabiliales</taxon>
        <taxon>Prolixibacteraceae</taxon>
        <taxon>Maribellus</taxon>
    </lineage>
</organism>
<accession>A0A399T746</accession>
<dbReference type="PANTHER" id="PTHR12872:SF1">
    <property type="entry name" value="ALPHA-N-ACETYLGLUCOSAMINIDASE"/>
    <property type="match status" value="1"/>
</dbReference>
<evidence type="ECO:0000259" key="4">
    <source>
        <dbReference type="Pfam" id="PF12972"/>
    </source>
</evidence>
<dbReference type="InterPro" id="IPR017853">
    <property type="entry name" value="GH"/>
</dbReference>
<dbReference type="SUPFAM" id="SSF51445">
    <property type="entry name" value="(Trans)glycosidases"/>
    <property type="match status" value="1"/>
</dbReference>
<dbReference type="EMBL" id="QWGR01000001">
    <property type="protein sequence ID" value="RIJ50844.1"/>
    <property type="molecule type" value="Genomic_DNA"/>
</dbReference>
<dbReference type="AlphaFoldDB" id="A0A399T746"/>
<keyword evidence="1" id="KW-0378">Hydrolase</keyword>
<dbReference type="Gene3D" id="1.20.120.670">
    <property type="entry name" value="N-acetyl-b-d-glucoasminidase"/>
    <property type="match status" value="1"/>
</dbReference>
<comment type="caution">
    <text evidence="5">The sequence shown here is derived from an EMBL/GenBank/DDBJ whole genome shotgun (WGS) entry which is preliminary data.</text>
</comment>
<dbReference type="Gene3D" id="3.30.379.10">
    <property type="entry name" value="Chitobiase/beta-hexosaminidase domain 2-like"/>
    <property type="match status" value="1"/>
</dbReference>
<dbReference type="Pfam" id="PF12971">
    <property type="entry name" value="NAGLU_N"/>
    <property type="match status" value="1"/>
</dbReference>
<dbReference type="OrthoDB" id="179563at2"/>
<name>A0A399T746_9BACT</name>
<keyword evidence="6" id="KW-1185">Reference proteome</keyword>
<dbReference type="InterPro" id="IPR029018">
    <property type="entry name" value="Hex-like_dom2"/>
</dbReference>